<proteinExistence type="predicted"/>
<comment type="caution">
    <text evidence="1">The sequence shown here is derived from an EMBL/GenBank/DDBJ whole genome shotgun (WGS) entry which is preliminary data.</text>
</comment>
<protein>
    <submittedName>
        <fullName evidence="1">Uncharacterized protein</fullName>
    </submittedName>
</protein>
<organism evidence="1 2">
    <name type="scientific">Brassica carinata</name>
    <name type="common">Ethiopian mustard</name>
    <name type="synonym">Abyssinian cabbage</name>
    <dbReference type="NCBI Taxonomy" id="52824"/>
    <lineage>
        <taxon>Eukaryota</taxon>
        <taxon>Viridiplantae</taxon>
        <taxon>Streptophyta</taxon>
        <taxon>Embryophyta</taxon>
        <taxon>Tracheophyta</taxon>
        <taxon>Spermatophyta</taxon>
        <taxon>Magnoliopsida</taxon>
        <taxon>eudicotyledons</taxon>
        <taxon>Gunneridae</taxon>
        <taxon>Pentapetalae</taxon>
        <taxon>rosids</taxon>
        <taxon>malvids</taxon>
        <taxon>Brassicales</taxon>
        <taxon>Brassicaceae</taxon>
        <taxon>Brassiceae</taxon>
        <taxon>Brassica</taxon>
    </lineage>
</organism>
<reference evidence="1 2" key="1">
    <citation type="submission" date="2020-02" db="EMBL/GenBank/DDBJ databases">
        <authorList>
            <person name="Ma Q."/>
            <person name="Huang Y."/>
            <person name="Song X."/>
            <person name="Pei D."/>
        </authorList>
    </citation>
    <scope>NUCLEOTIDE SEQUENCE [LARGE SCALE GENOMIC DNA]</scope>
    <source>
        <strain evidence="1">Sxm20200214</strain>
        <tissue evidence="1">Leaf</tissue>
    </source>
</reference>
<evidence type="ECO:0000313" key="2">
    <source>
        <dbReference type="Proteomes" id="UP000886595"/>
    </source>
</evidence>
<dbReference type="Proteomes" id="UP000886595">
    <property type="component" value="Unassembled WGS sequence"/>
</dbReference>
<keyword evidence="2" id="KW-1185">Reference proteome</keyword>
<name>A0A8X7V8X1_BRACI</name>
<dbReference type="EMBL" id="JAAMPC010000007">
    <property type="protein sequence ID" value="KAG2304071.1"/>
    <property type="molecule type" value="Genomic_DNA"/>
</dbReference>
<dbReference type="AlphaFoldDB" id="A0A8X7V8X1"/>
<accession>A0A8X7V8X1</accession>
<sequence length="83" mass="9355">MTHPLPTLVFIFFLKQINKFKNVTDRTIQSSESEREPPLSMSKLPSCRTLSEFSPEYLPISAPVTFPAPESASFRSPLPLLCN</sequence>
<evidence type="ECO:0000313" key="1">
    <source>
        <dbReference type="EMBL" id="KAG2304071.1"/>
    </source>
</evidence>
<gene>
    <name evidence="1" type="ORF">Bca52824_032722</name>
</gene>